<dbReference type="AlphaFoldDB" id="A0A7I8JI73"/>
<protein>
    <submittedName>
        <fullName evidence="2">Uncharacterized protein</fullName>
    </submittedName>
</protein>
<keyword evidence="3" id="KW-1185">Reference proteome</keyword>
<name>A0A7I8JI73_SPIIN</name>
<accession>A0A7I8JI73</accession>
<organism evidence="2">
    <name type="scientific">Spirodela intermedia</name>
    <name type="common">Intermediate duckweed</name>
    <dbReference type="NCBI Taxonomy" id="51605"/>
    <lineage>
        <taxon>Eukaryota</taxon>
        <taxon>Viridiplantae</taxon>
        <taxon>Streptophyta</taxon>
        <taxon>Embryophyta</taxon>
        <taxon>Tracheophyta</taxon>
        <taxon>Spermatophyta</taxon>
        <taxon>Magnoliopsida</taxon>
        <taxon>Liliopsida</taxon>
        <taxon>Araceae</taxon>
        <taxon>Lemnoideae</taxon>
        <taxon>Spirodela</taxon>
    </lineage>
</organism>
<sequence length="31" mass="3699">MHKLTTEILTQRPKKRRRRRNPPVSTIVASK</sequence>
<dbReference type="Proteomes" id="UP001189122">
    <property type="component" value="Unassembled WGS sequence"/>
</dbReference>
<dbReference type="EMBL" id="CACRZD030000012">
    <property type="protein sequence ID" value="CAA6669445.1"/>
    <property type="molecule type" value="Genomic_DNA"/>
</dbReference>
<feature type="compositionally biased region" description="Basic residues" evidence="1">
    <location>
        <begin position="12"/>
        <end position="21"/>
    </location>
</feature>
<evidence type="ECO:0000256" key="1">
    <source>
        <dbReference type="SAM" id="MobiDB-lite"/>
    </source>
</evidence>
<proteinExistence type="predicted"/>
<feature type="region of interest" description="Disordered" evidence="1">
    <location>
        <begin position="1"/>
        <end position="31"/>
    </location>
</feature>
<gene>
    <name evidence="2" type="ORF">SI7747_12015840</name>
</gene>
<evidence type="ECO:0000313" key="3">
    <source>
        <dbReference type="Proteomes" id="UP001189122"/>
    </source>
</evidence>
<evidence type="ECO:0000313" key="2">
    <source>
        <dbReference type="EMBL" id="CAA2630202.1"/>
    </source>
</evidence>
<dbReference type="EMBL" id="LR743599">
    <property type="protein sequence ID" value="CAA2630202.1"/>
    <property type="molecule type" value="Genomic_DNA"/>
</dbReference>
<reference evidence="2 3" key="1">
    <citation type="submission" date="2019-12" db="EMBL/GenBank/DDBJ databases">
        <authorList>
            <person name="Scholz U."/>
            <person name="Mascher M."/>
            <person name="Fiebig A."/>
        </authorList>
    </citation>
    <scope>NUCLEOTIDE SEQUENCE</scope>
</reference>